<keyword evidence="5" id="KW-1185">Reference proteome</keyword>
<dbReference type="GO" id="GO:0051879">
    <property type="term" value="F:Hsp90 protein binding"/>
    <property type="evidence" value="ECO:0007669"/>
    <property type="project" value="InterPro"/>
</dbReference>
<dbReference type="GO" id="GO:0006457">
    <property type="term" value="P:protein folding"/>
    <property type="evidence" value="ECO:0007669"/>
    <property type="project" value="TreeGrafter"/>
</dbReference>
<dbReference type="AlphaFoldDB" id="A0A8H3I4Y0"/>
<comment type="caution">
    <text evidence="4">The sequence shown here is derived from an EMBL/GenBank/DDBJ whole genome shotgun (WGS) entry which is preliminary data.</text>
</comment>
<feature type="region of interest" description="Disordered" evidence="2">
    <location>
        <begin position="126"/>
        <end position="200"/>
    </location>
</feature>
<dbReference type="Gene3D" id="2.60.40.790">
    <property type="match status" value="1"/>
</dbReference>
<evidence type="ECO:0000313" key="4">
    <source>
        <dbReference type="EMBL" id="CAF9903485.1"/>
    </source>
</evidence>
<comment type="similarity">
    <text evidence="1">Belongs to the p23/wos2 family.</text>
</comment>
<dbReference type="SUPFAM" id="SSF49764">
    <property type="entry name" value="HSP20-like chaperones"/>
    <property type="match status" value="1"/>
</dbReference>
<evidence type="ECO:0000256" key="1">
    <source>
        <dbReference type="ARBA" id="ARBA00025733"/>
    </source>
</evidence>
<dbReference type="InterPro" id="IPR045250">
    <property type="entry name" value="p23-like"/>
</dbReference>
<sequence>MATTTTPEVNWAQRSSASTPDKNVIYLTIVASDVPVNKAKIDLKPGYIEFTGASDTKKTTYHVKLEFFDEIDVSESKSHHSARDIAFILRKKNHKDEYWPRLTKGEQKLHFLKTDFDKWVDEDDQDAVDEGEGAGGMPDLGGMGTDGGFGGIDFSKLGGGGIPDMSGDDGDEDEDDEDMPDLDDGEEETSTSKPKIEEVK</sequence>
<reference evidence="4" key="1">
    <citation type="submission" date="2021-03" db="EMBL/GenBank/DDBJ databases">
        <authorList>
            <person name="Tagirdzhanova G."/>
        </authorList>
    </citation>
    <scope>NUCLEOTIDE SEQUENCE</scope>
</reference>
<feature type="domain" description="CS" evidence="3">
    <location>
        <begin position="4"/>
        <end position="103"/>
    </location>
</feature>
<evidence type="ECO:0000259" key="3">
    <source>
        <dbReference type="PROSITE" id="PS51203"/>
    </source>
</evidence>
<organism evidence="4 5">
    <name type="scientific">Gomphillus americanus</name>
    <dbReference type="NCBI Taxonomy" id="1940652"/>
    <lineage>
        <taxon>Eukaryota</taxon>
        <taxon>Fungi</taxon>
        <taxon>Dikarya</taxon>
        <taxon>Ascomycota</taxon>
        <taxon>Pezizomycotina</taxon>
        <taxon>Lecanoromycetes</taxon>
        <taxon>OSLEUM clade</taxon>
        <taxon>Ostropomycetidae</taxon>
        <taxon>Ostropales</taxon>
        <taxon>Graphidaceae</taxon>
        <taxon>Gomphilloideae</taxon>
        <taxon>Gomphillus</taxon>
    </lineage>
</organism>
<evidence type="ECO:0000256" key="2">
    <source>
        <dbReference type="SAM" id="MobiDB-lite"/>
    </source>
</evidence>
<dbReference type="PANTHER" id="PTHR22932">
    <property type="entry name" value="TELOMERASE-BINDING PROTEIN P23 HSP90 CO-CHAPERONE"/>
    <property type="match status" value="1"/>
</dbReference>
<dbReference type="InterPro" id="IPR007052">
    <property type="entry name" value="CS_dom"/>
</dbReference>
<dbReference type="CDD" id="cd06465">
    <property type="entry name" value="p23_hB-ind1_like"/>
    <property type="match status" value="1"/>
</dbReference>
<proteinExistence type="inferred from homology"/>
<dbReference type="GO" id="GO:0005829">
    <property type="term" value="C:cytosol"/>
    <property type="evidence" value="ECO:0007669"/>
    <property type="project" value="TreeGrafter"/>
</dbReference>
<dbReference type="EMBL" id="CAJPDQ010000001">
    <property type="protein sequence ID" value="CAF9903485.1"/>
    <property type="molecule type" value="Genomic_DNA"/>
</dbReference>
<dbReference type="PROSITE" id="PS51203">
    <property type="entry name" value="CS"/>
    <property type="match status" value="1"/>
</dbReference>
<dbReference type="FunFam" id="2.60.40.790:FF:000013">
    <property type="entry name" value="Very-long-chain (3R)-3-hydroxyacyl-CoA dehydratase"/>
    <property type="match status" value="1"/>
</dbReference>
<protein>
    <recommendedName>
        <fullName evidence="3">CS domain-containing protein</fullName>
    </recommendedName>
</protein>
<evidence type="ECO:0000313" key="5">
    <source>
        <dbReference type="Proteomes" id="UP000664169"/>
    </source>
</evidence>
<dbReference type="GO" id="GO:0051131">
    <property type="term" value="P:chaperone-mediated protein complex assembly"/>
    <property type="evidence" value="ECO:0007669"/>
    <property type="project" value="TreeGrafter"/>
</dbReference>
<dbReference type="GO" id="GO:0005634">
    <property type="term" value="C:nucleus"/>
    <property type="evidence" value="ECO:0007669"/>
    <property type="project" value="TreeGrafter"/>
</dbReference>
<dbReference type="InterPro" id="IPR008978">
    <property type="entry name" value="HSP20-like_chaperone"/>
</dbReference>
<dbReference type="Proteomes" id="UP000664169">
    <property type="component" value="Unassembled WGS sequence"/>
</dbReference>
<accession>A0A8H3I4Y0</accession>
<dbReference type="OrthoDB" id="1564555at2759"/>
<gene>
    <name evidence="4" type="ORF">GOMPHAMPRED_000301</name>
</gene>
<name>A0A8H3I4Y0_9LECA</name>
<feature type="compositionally biased region" description="Acidic residues" evidence="2">
    <location>
        <begin position="166"/>
        <end position="189"/>
    </location>
</feature>
<dbReference type="GO" id="GO:0051087">
    <property type="term" value="F:protein-folding chaperone binding"/>
    <property type="evidence" value="ECO:0007669"/>
    <property type="project" value="TreeGrafter"/>
</dbReference>
<feature type="compositionally biased region" description="Gly residues" evidence="2">
    <location>
        <begin position="133"/>
        <end position="162"/>
    </location>
</feature>
<dbReference type="PANTHER" id="PTHR22932:SF1">
    <property type="entry name" value="CO-CHAPERONE PROTEIN DAF-41"/>
    <property type="match status" value="1"/>
</dbReference>